<sequence length="96" mass="10414">MFRSAPLPGSLLTCPQCFTENDKSPSIERTRALAERGRSDEKAALCARCIGCNLELLVVVHGDGRTEYLDVNPYEEAEEERGAFGGVPTVPTSANK</sequence>
<evidence type="ECO:0000313" key="1">
    <source>
        <dbReference type="EMBL" id="GAG36226.1"/>
    </source>
</evidence>
<proteinExistence type="predicted"/>
<name>X0YHB7_9ZZZZ</name>
<protein>
    <submittedName>
        <fullName evidence="1">Uncharacterized protein</fullName>
    </submittedName>
</protein>
<feature type="non-terminal residue" evidence="1">
    <location>
        <position position="96"/>
    </location>
</feature>
<reference evidence="1" key="1">
    <citation type="journal article" date="2014" name="Front. Microbiol.">
        <title>High frequency of phylogenetically diverse reductive dehalogenase-homologous genes in deep subseafloor sedimentary metagenomes.</title>
        <authorList>
            <person name="Kawai M."/>
            <person name="Futagami T."/>
            <person name="Toyoda A."/>
            <person name="Takaki Y."/>
            <person name="Nishi S."/>
            <person name="Hori S."/>
            <person name="Arai W."/>
            <person name="Tsubouchi T."/>
            <person name="Morono Y."/>
            <person name="Uchiyama I."/>
            <person name="Ito T."/>
            <person name="Fujiyama A."/>
            <person name="Inagaki F."/>
            <person name="Takami H."/>
        </authorList>
    </citation>
    <scope>NUCLEOTIDE SEQUENCE</scope>
    <source>
        <strain evidence="1">Expedition CK06-06</strain>
    </source>
</reference>
<dbReference type="EMBL" id="BARS01043122">
    <property type="protein sequence ID" value="GAG36226.1"/>
    <property type="molecule type" value="Genomic_DNA"/>
</dbReference>
<organism evidence="1">
    <name type="scientific">marine sediment metagenome</name>
    <dbReference type="NCBI Taxonomy" id="412755"/>
    <lineage>
        <taxon>unclassified sequences</taxon>
        <taxon>metagenomes</taxon>
        <taxon>ecological metagenomes</taxon>
    </lineage>
</organism>
<dbReference type="AlphaFoldDB" id="X0YHB7"/>
<gene>
    <name evidence="1" type="ORF">S01H1_65333</name>
</gene>
<accession>X0YHB7</accession>
<comment type="caution">
    <text evidence="1">The sequence shown here is derived from an EMBL/GenBank/DDBJ whole genome shotgun (WGS) entry which is preliminary data.</text>
</comment>